<dbReference type="OrthoDB" id="5801460at2"/>
<dbReference type="Gene3D" id="1.20.1600.10">
    <property type="entry name" value="Outer membrane efflux proteins (OEP)"/>
    <property type="match status" value="1"/>
</dbReference>
<dbReference type="InterPro" id="IPR010131">
    <property type="entry name" value="MdtP/NodT-like"/>
</dbReference>
<evidence type="ECO:0000256" key="3">
    <source>
        <dbReference type="SAM" id="SignalP"/>
    </source>
</evidence>
<comment type="caution">
    <text evidence="4">The sequence shown here is derived from an EMBL/GenBank/DDBJ whole genome shotgun (WGS) entry which is preliminary data.</text>
</comment>
<evidence type="ECO:0000313" key="5">
    <source>
        <dbReference type="Proteomes" id="UP000241736"/>
    </source>
</evidence>
<keyword evidence="5" id="KW-1185">Reference proteome</keyword>
<dbReference type="PANTHER" id="PTHR30203:SF24">
    <property type="entry name" value="BLR4935 PROTEIN"/>
    <property type="match status" value="1"/>
</dbReference>
<feature type="chain" id="PRO_5015179847" evidence="3">
    <location>
        <begin position="33"/>
        <end position="430"/>
    </location>
</feature>
<comment type="similarity">
    <text evidence="1">Belongs to the outer membrane factor (OMF) (TC 1.B.17) family.</text>
</comment>
<accession>A0A2P6MB21</accession>
<protein>
    <submittedName>
        <fullName evidence="4">Transporter</fullName>
    </submittedName>
</protein>
<keyword evidence="2" id="KW-0175">Coiled coil</keyword>
<dbReference type="AlphaFoldDB" id="A0A2P6MB21"/>
<gene>
    <name evidence="4" type="ORF">C6N40_03255</name>
</gene>
<proteinExistence type="inferred from homology"/>
<dbReference type="InterPro" id="IPR003423">
    <property type="entry name" value="OMP_efflux"/>
</dbReference>
<evidence type="ECO:0000256" key="2">
    <source>
        <dbReference type="SAM" id="Coils"/>
    </source>
</evidence>
<dbReference type="Pfam" id="PF02321">
    <property type="entry name" value="OEP"/>
    <property type="match status" value="1"/>
</dbReference>
<dbReference type="PANTHER" id="PTHR30203">
    <property type="entry name" value="OUTER MEMBRANE CATION EFFLUX PROTEIN"/>
    <property type="match status" value="1"/>
</dbReference>
<name>A0A2P6MB21_9GAMM</name>
<feature type="coiled-coil region" evidence="2">
    <location>
        <begin position="178"/>
        <end position="210"/>
    </location>
</feature>
<evidence type="ECO:0000256" key="1">
    <source>
        <dbReference type="ARBA" id="ARBA00007613"/>
    </source>
</evidence>
<sequence length="430" mass="45734">MRLITTPRRLRVASLPMIVLLLAGALAAPAHAAAPAASPIALRDAVTAAWRAHPSARATEATLAAARARADAAGRPLYNPELEFSADDEGTDRTTTAGVSLALDLSGKRRARRDAAASQLDVAVAQARLSRRDFVAAWLVGWADWQSASRRVQQGEQRLALISRFADLADKQFGVGDISSLERDLARLARDEAEAEQAALLAEAAAAEEAFRNVGGQPDAIAAAPEWSQALPDVTPAPVTWEALPEWQIAQAQSEGAARQVTVAQLDRIPDPTLALTGGRIDFGPASDNVVGVSLSVPLFVRNPYRAEVVAALADADAAAAQADLAQTQLASRAQRTAASYAAVRRAFARWRQSTGTDVDQRAELLERLWRAGELSTADYLLQLKQTLDTALAGAALEGQLWRRATDYLAATGQLEAWLGMNDATGETSQ</sequence>
<feature type="signal peptide" evidence="3">
    <location>
        <begin position="1"/>
        <end position="32"/>
    </location>
</feature>
<evidence type="ECO:0000313" key="4">
    <source>
        <dbReference type="EMBL" id="PRH83193.1"/>
    </source>
</evidence>
<dbReference type="SUPFAM" id="SSF56954">
    <property type="entry name" value="Outer membrane efflux proteins (OEP)"/>
    <property type="match status" value="1"/>
</dbReference>
<organism evidence="4 5">
    <name type="scientific">Arenimonas caeni</name>
    <dbReference type="NCBI Taxonomy" id="2058085"/>
    <lineage>
        <taxon>Bacteria</taxon>
        <taxon>Pseudomonadati</taxon>
        <taxon>Pseudomonadota</taxon>
        <taxon>Gammaproteobacteria</taxon>
        <taxon>Lysobacterales</taxon>
        <taxon>Lysobacteraceae</taxon>
        <taxon>Arenimonas</taxon>
    </lineage>
</organism>
<dbReference type="GO" id="GO:0015562">
    <property type="term" value="F:efflux transmembrane transporter activity"/>
    <property type="evidence" value="ECO:0007669"/>
    <property type="project" value="InterPro"/>
</dbReference>
<keyword evidence="3" id="KW-0732">Signal</keyword>
<dbReference type="RefSeq" id="WP_106989576.1">
    <property type="nucleotide sequence ID" value="NZ_KZ679085.1"/>
</dbReference>
<reference evidence="4 5" key="1">
    <citation type="submission" date="2018-03" db="EMBL/GenBank/DDBJ databases">
        <title>Arenimonas caeni sp. nov., isolated from activated sludge.</title>
        <authorList>
            <person name="Liu H."/>
        </authorList>
    </citation>
    <scope>NUCLEOTIDE SEQUENCE [LARGE SCALE GENOMIC DNA]</scope>
    <source>
        <strain evidence="5">z29</strain>
    </source>
</reference>
<dbReference type="EMBL" id="PVLF01000003">
    <property type="protein sequence ID" value="PRH83193.1"/>
    <property type="molecule type" value="Genomic_DNA"/>
</dbReference>
<dbReference type="Proteomes" id="UP000241736">
    <property type="component" value="Unassembled WGS sequence"/>
</dbReference>